<organism evidence="2">
    <name type="scientific">Alloyangia sp. H15</name>
    <dbReference type="NCBI Taxonomy" id="3029062"/>
    <lineage>
        <taxon>Bacteria</taxon>
        <taxon>Pseudomonadati</taxon>
        <taxon>Pseudomonadota</taxon>
        <taxon>Alphaproteobacteria</taxon>
        <taxon>Rhodobacterales</taxon>
        <taxon>Roseobacteraceae</taxon>
        <taxon>Alloyangia</taxon>
    </lineage>
</organism>
<dbReference type="RefSeq" id="WP_353472088.1">
    <property type="nucleotide sequence ID" value="NZ_CP123384.1"/>
</dbReference>
<evidence type="ECO:0000256" key="1">
    <source>
        <dbReference type="SAM" id="MobiDB-lite"/>
    </source>
</evidence>
<feature type="region of interest" description="Disordered" evidence="1">
    <location>
        <begin position="1"/>
        <end position="23"/>
    </location>
</feature>
<name>A0AAU8AEC9_9RHOB</name>
<protein>
    <recommendedName>
        <fullName evidence="3">Phage terminase small subunit P27 family</fullName>
    </recommendedName>
</protein>
<evidence type="ECO:0008006" key="3">
    <source>
        <dbReference type="Google" id="ProtNLM"/>
    </source>
</evidence>
<dbReference type="AlphaFoldDB" id="A0AAU8AEC9"/>
<accession>A0AAU8AEC9</accession>
<dbReference type="EMBL" id="CP123384">
    <property type="protein sequence ID" value="XCC93265.1"/>
    <property type="molecule type" value="Genomic_DNA"/>
</dbReference>
<gene>
    <name evidence="2" type="ORF">PVT71_12375</name>
</gene>
<proteinExistence type="predicted"/>
<reference evidence="2" key="1">
    <citation type="submission" date="2023-02" db="EMBL/GenBank/DDBJ databases">
        <title>Description and genomic characterization of Salipiger bruguierae sp. nov., isolated from the sediment of mangrove plant Bruguiera sexangula.</title>
        <authorList>
            <person name="Long M."/>
        </authorList>
    </citation>
    <scope>NUCLEOTIDE SEQUENCE</scope>
    <source>
        <strain evidence="2">H15</strain>
    </source>
</reference>
<evidence type="ECO:0000313" key="2">
    <source>
        <dbReference type="EMBL" id="XCC93265.1"/>
    </source>
</evidence>
<sequence>MSLISAQSRGIDPDDRRWPPLPGGYEHSDLDDVTWRLYRELAQTVDLARGVLPTDLAICLGAAQAFVEAKQWRDQIAALRVLETSPGENVLPLQRASRSARECMNSYQSALTCLGLRGSEFGATRAKKVRAAAGFSPEHGSKWEGVGLV</sequence>